<evidence type="ECO:0000259" key="1">
    <source>
        <dbReference type="PROSITE" id="PS50828"/>
    </source>
</evidence>
<dbReference type="InterPro" id="IPR036063">
    <property type="entry name" value="Smr_dom_sf"/>
</dbReference>
<dbReference type="STRING" id="1902579.BHV28_15880"/>
<dbReference type="AlphaFoldDB" id="A0A1U9JWP3"/>
<dbReference type="SUPFAM" id="SSF160443">
    <property type="entry name" value="SMR domain-like"/>
    <property type="match status" value="1"/>
</dbReference>
<sequence length="175" mass="19406">MKLDLQSRILWEKVVHDVRPLHQRARGGNKTARLAEEECAPPSRNTAVPAPVGPVAKPAVKTQPPVQHLDRPTRHRIARGRLALDARLDLHGLTQHEAYNLLLHFVQSAQARGLRHVLVITGKGASSGSDGVLRHAVPHWLATAPFRLYVSAMEDAARHHGGHGALYIRLRRIRP</sequence>
<dbReference type="InterPro" id="IPR002625">
    <property type="entry name" value="Smr_dom"/>
</dbReference>
<dbReference type="Gene3D" id="3.30.1370.110">
    <property type="match status" value="1"/>
</dbReference>
<keyword evidence="3" id="KW-1185">Reference proteome</keyword>
<accession>A0A1U9JWP3</accession>
<gene>
    <name evidence="2" type="ORF">BHV28_15880</name>
</gene>
<dbReference type="PANTHER" id="PTHR35562:SF2">
    <property type="entry name" value="DNA ENDONUCLEASE SMRA-RELATED"/>
    <property type="match status" value="1"/>
</dbReference>
<name>A0A1U9JWP3_9HYPH</name>
<dbReference type="Pfam" id="PF01713">
    <property type="entry name" value="Smr"/>
    <property type="match status" value="1"/>
</dbReference>
<dbReference type="Proteomes" id="UP000188912">
    <property type="component" value="Chromosome"/>
</dbReference>
<dbReference type="PROSITE" id="PS50828">
    <property type="entry name" value="SMR"/>
    <property type="match status" value="1"/>
</dbReference>
<protein>
    <submittedName>
        <fullName evidence="2">Small MutS-related domain-containing protein</fullName>
    </submittedName>
</protein>
<feature type="domain" description="Smr" evidence="1">
    <location>
        <begin position="88"/>
        <end position="171"/>
    </location>
</feature>
<dbReference type="EMBL" id="CP017315">
    <property type="protein sequence ID" value="AQS42268.1"/>
    <property type="molecule type" value="Genomic_DNA"/>
</dbReference>
<reference evidence="2 3" key="2">
    <citation type="journal article" date="2016" name="Sci. Rep.">
        <title>The genome of Rhizobiales bacteria in predatory ants reveals urease gene functions but no genes for nitrogen fixation.</title>
        <authorList>
            <person name="Neuvonen M.M."/>
            <person name="Tamarit D."/>
            <person name="Naslund K."/>
            <person name="Liebig J."/>
            <person name="Feldhaar H."/>
            <person name="Moran N.A."/>
            <person name="Guy L."/>
            <person name="Andersson S.G."/>
        </authorList>
    </citation>
    <scope>NUCLEOTIDE SEQUENCE [LARGE SCALE GENOMIC DNA]</scope>
    <source>
        <strain evidence="2 3">Hsal</strain>
    </source>
</reference>
<evidence type="ECO:0000313" key="3">
    <source>
        <dbReference type="Proteomes" id="UP000188912"/>
    </source>
</evidence>
<dbReference type="KEGG" id="thd:BHV28_15880"/>
<organism evidence="2 3">
    <name type="scientific">Candidatus Tokpelaia hoelldobleri</name>
    <dbReference type="NCBI Taxonomy" id="1902579"/>
    <lineage>
        <taxon>Bacteria</taxon>
        <taxon>Pseudomonadati</taxon>
        <taxon>Pseudomonadota</taxon>
        <taxon>Alphaproteobacteria</taxon>
        <taxon>Hyphomicrobiales</taxon>
        <taxon>Candidatus Tokpelaia</taxon>
    </lineage>
</organism>
<reference evidence="2 3" key="1">
    <citation type="journal article" date="2010" name="Science">
        <title>Genomic comparison of the ants Camponotus floridanus and Harpegnathos saltator.</title>
        <authorList>
            <person name="Bonasio R."/>
            <person name="Zhang G."/>
            <person name="Ye C."/>
            <person name="Mutti N.S."/>
            <person name="Fang X."/>
            <person name="Qin N."/>
            <person name="Donahue G."/>
            <person name="Yang P."/>
            <person name="Li Q."/>
            <person name="Li C."/>
            <person name="Zhang P."/>
            <person name="Huang Z."/>
            <person name="Berger S.L."/>
            <person name="Reinberg D."/>
            <person name="Wang J."/>
            <person name="Liebig J."/>
        </authorList>
    </citation>
    <scope>NUCLEOTIDE SEQUENCE [LARGE SCALE GENOMIC DNA]</scope>
    <source>
        <strain evidence="2 3">Hsal</strain>
    </source>
</reference>
<dbReference type="PANTHER" id="PTHR35562">
    <property type="entry name" value="DNA ENDONUCLEASE SMRA-RELATED"/>
    <property type="match status" value="1"/>
</dbReference>
<dbReference type="SMART" id="SM00463">
    <property type="entry name" value="SMR"/>
    <property type="match status" value="1"/>
</dbReference>
<proteinExistence type="predicted"/>
<evidence type="ECO:0000313" key="2">
    <source>
        <dbReference type="EMBL" id="AQS42268.1"/>
    </source>
</evidence>